<accession>A0ABN8RXT4</accession>
<proteinExistence type="predicted"/>
<keyword evidence="2" id="KW-1185">Reference proteome</keyword>
<sequence length="110" mass="12798">GHYRFSSAFKGHNMQCSFEIFLQKGGRNRRLRLVSQNCYFLHRRDNFGIEATRYIDMCMKDTDLLIENNVQPILVFQKKLEGKANVESSSANLLLLRTTARIMKNLAQKV</sequence>
<dbReference type="EMBL" id="CALNXI010002152">
    <property type="protein sequence ID" value="CAH3183800.1"/>
    <property type="molecule type" value="Genomic_DNA"/>
</dbReference>
<protein>
    <submittedName>
        <fullName evidence="1">Uncharacterized protein</fullName>
    </submittedName>
</protein>
<comment type="caution">
    <text evidence="1">The sequence shown here is derived from an EMBL/GenBank/DDBJ whole genome shotgun (WGS) entry which is preliminary data.</text>
</comment>
<evidence type="ECO:0000313" key="2">
    <source>
        <dbReference type="Proteomes" id="UP001159427"/>
    </source>
</evidence>
<dbReference type="Proteomes" id="UP001159427">
    <property type="component" value="Unassembled WGS sequence"/>
</dbReference>
<reference evidence="1 2" key="1">
    <citation type="submission" date="2022-05" db="EMBL/GenBank/DDBJ databases">
        <authorList>
            <consortium name="Genoscope - CEA"/>
            <person name="William W."/>
        </authorList>
    </citation>
    <scope>NUCLEOTIDE SEQUENCE [LARGE SCALE GENOMIC DNA]</scope>
</reference>
<organism evidence="1 2">
    <name type="scientific">Porites evermanni</name>
    <dbReference type="NCBI Taxonomy" id="104178"/>
    <lineage>
        <taxon>Eukaryota</taxon>
        <taxon>Metazoa</taxon>
        <taxon>Cnidaria</taxon>
        <taxon>Anthozoa</taxon>
        <taxon>Hexacorallia</taxon>
        <taxon>Scleractinia</taxon>
        <taxon>Fungiina</taxon>
        <taxon>Poritidae</taxon>
        <taxon>Porites</taxon>
    </lineage>
</organism>
<gene>
    <name evidence="1" type="ORF">PEVE_00015087</name>
</gene>
<feature type="non-terminal residue" evidence="1">
    <location>
        <position position="1"/>
    </location>
</feature>
<name>A0ABN8RXT4_9CNID</name>
<evidence type="ECO:0000313" key="1">
    <source>
        <dbReference type="EMBL" id="CAH3183800.1"/>
    </source>
</evidence>